<dbReference type="AlphaFoldDB" id="A0A418V6J4"/>
<dbReference type="RefSeq" id="WP_119763129.1">
    <property type="nucleotide sequence ID" value="NZ_QYUJ01000014.1"/>
</dbReference>
<gene>
    <name evidence="1" type="ORF">D3875_09055</name>
</gene>
<reference evidence="1 2" key="1">
    <citation type="submission" date="2018-09" db="EMBL/GenBank/DDBJ databases">
        <authorList>
            <person name="Zhu H."/>
        </authorList>
    </citation>
    <scope>NUCLEOTIDE SEQUENCE [LARGE SCALE GENOMIC DNA]</scope>
    <source>
        <strain evidence="1 2">K2S05-167</strain>
    </source>
</reference>
<keyword evidence="2" id="KW-1185">Reference proteome</keyword>
<protein>
    <submittedName>
        <fullName evidence="1">Uncharacterized protein</fullName>
    </submittedName>
</protein>
<accession>A0A418V6J4</accession>
<dbReference type="EMBL" id="QYUJ01000014">
    <property type="protein sequence ID" value="RJF71696.1"/>
    <property type="molecule type" value="Genomic_DNA"/>
</dbReference>
<sequence>MKTDGSFHYDDSPPPAFLLIGSNKPTLAVYLTTPAGEFDEASVGQLISDMARYGTVETRLLGKMLHKLRHTPETCPASLLRKSGAWHQNREQATRYALAVLTLAVQLRVQEAEHPLKHMHQELARLVG</sequence>
<name>A0A418V6J4_9DEIO</name>
<evidence type="ECO:0000313" key="1">
    <source>
        <dbReference type="EMBL" id="RJF71696.1"/>
    </source>
</evidence>
<dbReference type="Proteomes" id="UP000286287">
    <property type="component" value="Unassembled WGS sequence"/>
</dbReference>
<evidence type="ECO:0000313" key="2">
    <source>
        <dbReference type="Proteomes" id="UP000286287"/>
    </source>
</evidence>
<comment type="caution">
    <text evidence="1">The sequence shown here is derived from an EMBL/GenBank/DDBJ whole genome shotgun (WGS) entry which is preliminary data.</text>
</comment>
<dbReference type="OrthoDB" id="73204at2"/>
<organism evidence="1 2">
    <name type="scientific">Deinococcus cavernae</name>
    <dbReference type="NCBI Taxonomy" id="2320857"/>
    <lineage>
        <taxon>Bacteria</taxon>
        <taxon>Thermotogati</taxon>
        <taxon>Deinococcota</taxon>
        <taxon>Deinococci</taxon>
        <taxon>Deinococcales</taxon>
        <taxon>Deinococcaceae</taxon>
        <taxon>Deinococcus</taxon>
    </lineage>
</organism>
<proteinExistence type="predicted"/>